<keyword evidence="13 15" id="KW-0472">Membrane</keyword>
<dbReference type="GO" id="GO:0030007">
    <property type="term" value="P:intracellular potassium ion homeostasis"/>
    <property type="evidence" value="ECO:0007669"/>
    <property type="project" value="TreeGrafter"/>
</dbReference>
<evidence type="ECO:0000256" key="2">
    <source>
        <dbReference type="ARBA" id="ARBA00005675"/>
    </source>
</evidence>
<reference evidence="17" key="1">
    <citation type="submission" date="2022-06" db="EMBL/GenBank/DDBJ databases">
        <title>Vallitalea longa sp. nov., an anaerobic bacterium isolated from marine sediment.</title>
        <authorList>
            <person name="Hirano S."/>
            <person name="Terahara T."/>
            <person name="Mori K."/>
            <person name="Hamada M."/>
            <person name="Matsumoto R."/>
            <person name="Kobayashi T."/>
        </authorList>
    </citation>
    <scope>NUCLEOTIDE SEQUENCE</scope>
    <source>
        <strain evidence="17">SH18-1</strain>
    </source>
</reference>
<evidence type="ECO:0000256" key="4">
    <source>
        <dbReference type="ARBA" id="ARBA00022475"/>
    </source>
</evidence>
<dbReference type="InterPro" id="IPR004014">
    <property type="entry name" value="ATPase_P-typ_cation-transptr_N"/>
</dbReference>
<dbReference type="AlphaFoldDB" id="A0A9W5YBJ5"/>
<dbReference type="FunFam" id="3.40.50.1000:FF:000028">
    <property type="entry name" value="Calcium-transporting P-type ATPase, putative"/>
    <property type="match status" value="1"/>
</dbReference>
<dbReference type="Gene3D" id="1.20.1110.10">
    <property type="entry name" value="Calcium-transporting ATPase, transmembrane domain"/>
    <property type="match status" value="1"/>
</dbReference>
<dbReference type="GO" id="GO:0005391">
    <property type="term" value="F:P-type sodium:potassium-exchanging transporter activity"/>
    <property type="evidence" value="ECO:0007669"/>
    <property type="project" value="TreeGrafter"/>
</dbReference>
<feature type="transmembrane region" description="Helical" evidence="15">
    <location>
        <begin position="859"/>
        <end position="879"/>
    </location>
</feature>
<feature type="transmembrane region" description="Helical" evidence="15">
    <location>
        <begin position="827"/>
        <end position="847"/>
    </location>
</feature>
<dbReference type="InterPro" id="IPR006408">
    <property type="entry name" value="P-type_ATPase_IIB"/>
</dbReference>
<dbReference type="PANTHER" id="PTHR43294:SF20">
    <property type="entry name" value="P-TYPE ATPASE"/>
    <property type="match status" value="1"/>
</dbReference>
<keyword evidence="10" id="KW-0067">ATP-binding</keyword>
<dbReference type="EC" id="7.2.2.10" evidence="3"/>
<dbReference type="InterPro" id="IPR008250">
    <property type="entry name" value="ATPase_P-typ_transduc_dom_A_sf"/>
</dbReference>
<comment type="similarity">
    <text evidence="2">Belongs to the cation transport ATPase (P-type) (TC 3.A.3) family. Type IIA subfamily.</text>
</comment>
<comment type="subcellular location">
    <subcellularLocation>
        <location evidence="1">Cell membrane</location>
        <topology evidence="1">Multi-pass membrane protein</topology>
    </subcellularLocation>
</comment>
<dbReference type="InterPro" id="IPR050510">
    <property type="entry name" value="Cation_transp_ATPase_P-type"/>
</dbReference>
<dbReference type="GO" id="GO:0016887">
    <property type="term" value="F:ATP hydrolysis activity"/>
    <property type="evidence" value="ECO:0007669"/>
    <property type="project" value="InterPro"/>
</dbReference>
<evidence type="ECO:0000256" key="6">
    <source>
        <dbReference type="ARBA" id="ARBA00022692"/>
    </source>
</evidence>
<name>A0A9W5YBJ5_9FIRM</name>
<gene>
    <name evidence="17" type="ORF">SH1V18_18280</name>
</gene>
<evidence type="ECO:0000256" key="8">
    <source>
        <dbReference type="ARBA" id="ARBA00022741"/>
    </source>
</evidence>
<dbReference type="RefSeq" id="WP_281814798.1">
    <property type="nucleotide sequence ID" value="NZ_BRLB01000003.1"/>
</dbReference>
<dbReference type="InterPro" id="IPR044492">
    <property type="entry name" value="P_typ_ATPase_HD_dom"/>
</dbReference>
<feature type="transmembrane region" description="Helical" evidence="15">
    <location>
        <begin position="275"/>
        <end position="299"/>
    </location>
</feature>
<dbReference type="GO" id="GO:0036376">
    <property type="term" value="P:sodium ion export across plasma membrane"/>
    <property type="evidence" value="ECO:0007669"/>
    <property type="project" value="TreeGrafter"/>
</dbReference>
<dbReference type="Proteomes" id="UP001144256">
    <property type="component" value="Unassembled WGS sequence"/>
</dbReference>
<dbReference type="Pfam" id="PF00690">
    <property type="entry name" value="Cation_ATPase_N"/>
    <property type="match status" value="1"/>
</dbReference>
<feature type="domain" description="Cation-transporting P-type ATPase N-terminal" evidence="16">
    <location>
        <begin position="3"/>
        <end position="77"/>
    </location>
</feature>
<dbReference type="PROSITE" id="PS00154">
    <property type="entry name" value="ATPASE_E1_E2"/>
    <property type="match status" value="1"/>
</dbReference>
<feature type="transmembrane region" description="Helical" evidence="15">
    <location>
        <begin position="81"/>
        <end position="97"/>
    </location>
</feature>
<dbReference type="SFLD" id="SFLDF00027">
    <property type="entry name" value="p-type_atpase"/>
    <property type="match status" value="1"/>
</dbReference>
<dbReference type="Gene3D" id="3.40.50.1000">
    <property type="entry name" value="HAD superfamily/HAD-like"/>
    <property type="match status" value="1"/>
</dbReference>
<organism evidence="17 18">
    <name type="scientific">Vallitalea longa</name>
    <dbReference type="NCBI Taxonomy" id="2936439"/>
    <lineage>
        <taxon>Bacteria</taxon>
        <taxon>Bacillati</taxon>
        <taxon>Bacillota</taxon>
        <taxon>Clostridia</taxon>
        <taxon>Lachnospirales</taxon>
        <taxon>Vallitaleaceae</taxon>
        <taxon>Vallitalea</taxon>
    </lineage>
</organism>
<evidence type="ECO:0000313" key="17">
    <source>
        <dbReference type="EMBL" id="GKX29348.1"/>
    </source>
</evidence>
<dbReference type="InterPro" id="IPR023299">
    <property type="entry name" value="ATPase_P-typ_cyto_dom_N"/>
</dbReference>
<evidence type="ECO:0000313" key="18">
    <source>
        <dbReference type="Proteomes" id="UP001144256"/>
    </source>
</evidence>
<dbReference type="Gene3D" id="3.40.1110.10">
    <property type="entry name" value="Calcium-transporting ATPase, cytoplasmic domain N"/>
    <property type="match status" value="1"/>
</dbReference>
<feature type="transmembrane region" description="Helical" evidence="15">
    <location>
        <begin position="680"/>
        <end position="703"/>
    </location>
</feature>
<evidence type="ECO:0000256" key="7">
    <source>
        <dbReference type="ARBA" id="ARBA00022723"/>
    </source>
</evidence>
<dbReference type="GO" id="GO:0005388">
    <property type="term" value="F:P-type calcium transporter activity"/>
    <property type="evidence" value="ECO:0007669"/>
    <property type="project" value="UniProtKB-EC"/>
</dbReference>
<keyword evidence="5" id="KW-0109">Calcium transport</keyword>
<keyword evidence="12 15" id="KW-1133">Transmembrane helix</keyword>
<feature type="transmembrane region" description="Helical" evidence="15">
    <location>
        <begin position="57"/>
        <end position="75"/>
    </location>
</feature>
<dbReference type="CDD" id="cd02089">
    <property type="entry name" value="P-type_ATPase_Ca_prok"/>
    <property type="match status" value="1"/>
</dbReference>
<dbReference type="SUPFAM" id="SSF81653">
    <property type="entry name" value="Calcium ATPase, transduction domain A"/>
    <property type="match status" value="1"/>
</dbReference>
<evidence type="ECO:0000256" key="3">
    <source>
        <dbReference type="ARBA" id="ARBA00012790"/>
    </source>
</evidence>
<dbReference type="GO" id="GO:0005886">
    <property type="term" value="C:plasma membrane"/>
    <property type="evidence" value="ECO:0007669"/>
    <property type="project" value="UniProtKB-SubCell"/>
</dbReference>
<evidence type="ECO:0000256" key="9">
    <source>
        <dbReference type="ARBA" id="ARBA00022837"/>
    </source>
</evidence>
<evidence type="ECO:0000256" key="13">
    <source>
        <dbReference type="ARBA" id="ARBA00023136"/>
    </source>
</evidence>
<keyword evidence="6 15" id="KW-0812">Transmembrane</keyword>
<evidence type="ECO:0000256" key="12">
    <source>
        <dbReference type="ARBA" id="ARBA00022989"/>
    </source>
</evidence>
<dbReference type="EMBL" id="BRLB01000003">
    <property type="protein sequence ID" value="GKX29348.1"/>
    <property type="molecule type" value="Genomic_DNA"/>
</dbReference>
<dbReference type="PRINTS" id="PR00120">
    <property type="entry name" value="HATPASE"/>
</dbReference>
<dbReference type="SFLD" id="SFLDG00002">
    <property type="entry name" value="C1.7:_P-type_atpase_like"/>
    <property type="match status" value="1"/>
</dbReference>
<dbReference type="SFLD" id="SFLDS00003">
    <property type="entry name" value="Haloacid_Dehalogenase"/>
    <property type="match status" value="1"/>
</dbReference>
<feature type="transmembrane region" description="Helical" evidence="15">
    <location>
        <begin position="709"/>
        <end position="729"/>
    </location>
</feature>
<accession>A0A9W5YBJ5</accession>
<dbReference type="Pfam" id="PF00689">
    <property type="entry name" value="Cation_ATPase_C"/>
    <property type="match status" value="1"/>
</dbReference>
<evidence type="ECO:0000256" key="15">
    <source>
        <dbReference type="SAM" id="Phobius"/>
    </source>
</evidence>
<dbReference type="SMART" id="SM00831">
    <property type="entry name" value="Cation_ATPase_N"/>
    <property type="match status" value="1"/>
</dbReference>
<dbReference type="NCBIfam" id="TIGR01517">
    <property type="entry name" value="ATPase-IIB_Ca"/>
    <property type="match status" value="1"/>
</dbReference>
<feature type="transmembrane region" description="Helical" evidence="15">
    <location>
        <begin position="245"/>
        <end position="263"/>
    </location>
</feature>
<evidence type="ECO:0000256" key="14">
    <source>
        <dbReference type="ARBA" id="ARBA00048694"/>
    </source>
</evidence>
<dbReference type="InterPro" id="IPR036412">
    <property type="entry name" value="HAD-like_sf"/>
</dbReference>
<dbReference type="GO" id="GO:0005524">
    <property type="term" value="F:ATP binding"/>
    <property type="evidence" value="ECO:0007669"/>
    <property type="project" value="UniProtKB-KW"/>
</dbReference>
<dbReference type="GO" id="GO:0006883">
    <property type="term" value="P:intracellular sodium ion homeostasis"/>
    <property type="evidence" value="ECO:0007669"/>
    <property type="project" value="TreeGrafter"/>
</dbReference>
<keyword evidence="8" id="KW-0547">Nucleotide-binding</keyword>
<dbReference type="GO" id="GO:1990573">
    <property type="term" value="P:potassium ion import across plasma membrane"/>
    <property type="evidence" value="ECO:0007669"/>
    <property type="project" value="TreeGrafter"/>
</dbReference>
<dbReference type="InterPro" id="IPR018303">
    <property type="entry name" value="ATPase_P-typ_P_site"/>
</dbReference>
<dbReference type="InterPro" id="IPR023214">
    <property type="entry name" value="HAD_sf"/>
</dbReference>
<dbReference type="SUPFAM" id="SSF56784">
    <property type="entry name" value="HAD-like"/>
    <property type="match status" value="1"/>
</dbReference>
<dbReference type="PRINTS" id="PR00119">
    <property type="entry name" value="CATATPASE"/>
</dbReference>
<dbReference type="Pfam" id="PF13246">
    <property type="entry name" value="Cation_ATPase"/>
    <property type="match status" value="1"/>
</dbReference>
<evidence type="ECO:0000256" key="10">
    <source>
        <dbReference type="ARBA" id="ARBA00022840"/>
    </source>
</evidence>
<evidence type="ECO:0000256" key="1">
    <source>
        <dbReference type="ARBA" id="ARBA00004651"/>
    </source>
</evidence>
<dbReference type="InterPro" id="IPR006068">
    <property type="entry name" value="ATPase_P-typ_cation-transptr_C"/>
</dbReference>
<keyword evidence="18" id="KW-1185">Reference proteome</keyword>
<dbReference type="SUPFAM" id="SSF81660">
    <property type="entry name" value="Metal cation-transporting ATPase, ATP-binding domain N"/>
    <property type="match status" value="1"/>
</dbReference>
<dbReference type="FunFam" id="2.70.150.10:FF:000016">
    <property type="entry name" value="Calcium-transporting P-type ATPase putative"/>
    <property type="match status" value="1"/>
</dbReference>
<dbReference type="Gene3D" id="2.70.150.10">
    <property type="entry name" value="Calcium-transporting ATPase, cytoplasmic transduction domain A"/>
    <property type="match status" value="1"/>
</dbReference>
<comment type="catalytic activity">
    <reaction evidence="14">
        <text>Ca(2+)(in) + ATP + H2O = Ca(2+)(out) + ADP + phosphate + H(+)</text>
        <dbReference type="Rhea" id="RHEA:18105"/>
        <dbReference type="ChEBI" id="CHEBI:15377"/>
        <dbReference type="ChEBI" id="CHEBI:15378"/>
        <dbReference type="ChEBI" id="CHEBI:29108"/>
        <dbReference type="ChEBI" id="CHEBI:30616"/>
        <dbReference type="ChEBI" id="CHEBI:43474"/>
        <dbReference type="ChEBI" id="CHEBI:456216"/>
        <dbReference type="EC" id="7.2.2.10"/>
    </reaction>
</comment>
<dbReference type="GO" id="GO:1902600">
    <property type="term" value="P:proton transmembrane transport"/>
    <property type="evidence" value="ECO:0007669"/>
    <property type="project" value="TreeGrafter"/>
</dbReference>
<keyword evidence="9" id="KW-0106">Calcium</keyword>
<dbReference type="SUPFAM" id="SSF81665">
    <property type="entry name" value="Calcium ATPase, transmembrane domain M"/>
    <property type="match status" value="1"/>
</dbReference>
<keyword evidence="5" id="KW-0406">Ion transport</keyword>
<dbReference type="Pfam" id="PF00122">
    <property type="entry name" value="E1-E2_ATPase"/>
    <property type="match status" value="1"/>
</dbReference>
<comment type="caution">
    <text evidence="17">The sequence shown here is derived from an EMBL/GenBank/DDBJ whole genome shotgun (WGS) entry which is preliminary data.</text>
</comment>
<dbReference type="GO" id="GO:0046872">
    <property type="term" value="F:metal ion binding"/>
    <property type="evidence" value="ECO:0007669"/>
    <property type="project" value="UniProtKB-KW"/>
</dbReference>
<dbReference type="InterPro" id="IPR023298">
    <property type="entry name" value="ATPase_P-typ_TM_dom_sf"/>
</dbReference>
<evidence type="ECO:0000259" key="16">
    <source>
        <dbReference type="SMART" id="SM00831"/>
    </source>
</evidence>
<evidence type="ECO:0000256" key="11">
    <source>
        <dbReference type="ARBA" id="ARBA00022967"/>
    </source>
</evidence>
<dbReference type="InterPro" id="IPR001757">
    <property type="entry name" value="P_typ_ATPase"/>
</dbReference>
<feature type="transmembrane region" description="Helical" evidence="15">
    <location>
        <begin position="788"/>
        <end position="806"/>
    </location>
</feature>
<dbReference type="PANTHER" id="PTHR43294">
    <property type="entry name" value="SODIUM/POTASSIUM-TRANSPORTING ATPASE SUBUNIT ALPHA"/>
    <property type="match status" value="1"/>
</dbReference>
<evidence type="ECO:0000256" key="5">
    <source>
        <dbReference type="ARBA" id="ARBA00022568"/>
    </source>
</evidence>
<dbReference type="NCBIfam" id="TIGR01494">
    <property type="entry name" value="ATPase_P-type"/>
    <property type="match status" value="3"/>
</dbReference>
<keyword evidence="4" id="KW-1003">Cell membrane</keyword>
<proteinExistence type="inferred from homology"/>
<keyword evidence="7" id="KW-0479">Metal-binding</keyword>
<dbReference type="InterPro" id="IPR059000">
    <property type="entry name" value="ATPase_P-type_domA"/>
</dbReference>
<keyword evidence="5" id="KW-0813">Transport</keyword>
<sequence length="884" mass="96051">MAKYHSMSIKDIAMDLKVDTNNGLSSEEVNERQAEYGPNSLKEKQGKTVFKMVIEQFASFIILILIAASILSIAIGEVVDGIVIIGIVVLNAVLGIVQERKASNALNALKEMAAPKAKVIRDGKISSIDSKELVPGDIIVLEAGDYVPADIRLIESINLKIDESALTGESVAVEKDADSIMDAESQIADRVNCAYMSTIVTYGRGRGIIVGTSMKTEIGKIASMLNEAVSEETPLQKKLDAFGKMLGIVCIGVCVIIFILGLLRKQPPIEVLMTSVSLAVAAIPEGLLAVVTVVLAMGMQRMIKRHAIMKRLGAVETLGSTTVICTDKTGTLTQNKMTVVKIFDGVDHWDVSGTGYTTDGDIISEGKDKKLLDKMLISGILCNDSRLKDEDIIGDPTEGALIVLGAKAGYDRDELNNKYPRIKEYPFDSDRKLMSTLHNIDGNHTMFTKGAPDVILSRCTNIIIDGKRESLTQNNIDDINEVNRTFAENALRVLGFAYKEVTDDADLEQEENELTFVGLAGMIDPPRQEAKDAVGLCKNAGIRVVMITGDHVVTGSAIAKEIGIIDNDNQAMEGKYINDYSEKELSEKVKTTSVFARVSPEHKVRIVESIRSNGDIAAMTGDGVNDAPALKKADIGIAMGITGTDVSKEAADMILTDDNFASIVDAVEEGRIIYSNIRKFVGFLLSCNIGEILIIFISMLLGWPVPLVPIQLLWINLITDSFPAFALGLEKGEEGIMNEKPRNPKEPIVDHRMKVALIFQSIGLTIAVLISYQLGFVMAGDVDDSTRLTIARTLCFITLIIGEMLRAYSARSETISIFRMNFLGNKYLNYSVLLAILLLVGVVYIPVLQPIFRTFPIDLAQIGVAVGLAVIPVITGELAKTVKK</sequence>
<keyword evidence="11" id="KW-1278">Translocase</keyword>
<feature type="transmembrane region" description="Helical" evidence="15">
    <location>
        <begin position="755"/>
        <end position="776"/>
    </location>
</feature>
<protein>
    <recommendedName>
        <fullName evidence="3">P-type Ca(2+) transporter</fullName>
        <ecNumber evidence="3">7.2.2.10</ecNumber>
    </recommendedName>
</protein>